<reference evidence="1 2" key="1">
    <citation type="submission" date="2020-09" db="EMBL/GenBank/DDBJ databases">
        <title>De no assembly of potato wild relative species, Solanum commersonii.</title>
        <authorList>
            <person name="Cho K."/>
        </authorList>
    </citation>
    <scope>NUCLEOTIDE SEQUENCE [LARGE SCALE GENOMIC DNA]</scope>
    <source>
        <strain evidence="1">LZ3.2</strain>
        <tissue evidence="1">Leaf</tissue>
    </source>
</reference>
<dbReference type="InterPro" id="IPR004993">
    <property type="entry name" value="GH3"/>
</dbReference>
<comment type="caution">
    <text evidence="1">The sequence shown here is derived from an EMBL/GenBank/DDBJ whole genome shotgun (WGS) entry which is preliminary data.</text>
</comment>
<dbReference type="Proteomes" id="UP000824120">
    <property type="component" value="Chromosome 9"/>
</dbReference>
<dbReference type="PANTHER" id="PTHR31901">
    <property type="entry name" value="GH3 DOMAIN-CONTAINING PROTEIN"/>
    <property type="match status" value="1"/>
</dbReference>
<dbReference type="AlphaFoldDB" id="A0A9J5XFY7"/>
<keyword evidence="2" id="KW-1185">Reference proteome</keyword>
<name>A0A9J5XFY7_SOLCO</name>
<protein>
    <submittedName>
        <fullName evidence="1">Uncharacterized protein</fullName>
    </submittedName>
</protein>
<sequence>MPNVTYEEIHPDTGDPSPISHPIFEFLTSLGTSAGERKLMPTTQDEYAPDLDCLPILELSTGNSSPKYSNQIMNSRSFIIKECKNQNWEGIITRIWPNAKYLDISNTTYCGCDNECYFGLNLNPMCKPSEICYTLLAQMCYFELIPQDSPSRLVDRANVEEKCAIESIDLDKTDEAELQNAVDSAAAILCLYNTSVVEYTST</sequence>
<dbReference type="EMBL" id="JACXVP010000009">
    <property type="protein sequence ID" value="KAG5587283.1"/>
    <property type="molecule type" value="Genomic_DNA"/>
</dbReference>
<dbReference type="GO" id="GO:0005737">
    <property type="term" value="C:cytoplasm"/>
    <property type="evidence" value="ECO:0007669"/>
    <property type="project" value="TreeGrafter"/>
</dbReference>
<dbReference type="PANTHER" id="PTHR31901:SF58">
    <property type="entry name" value="INDOLE-3-ACETIC ACID-AMIDO SYNTHETASE GH3.1-RELATED"/>
    <property type="match status" value="1"/>
</dbReference>
<evidence type="ECO:0000313" key="1">
    <source>
        <dbReference type="EMBL" id="KAG5587283.1"/>
    </source>
</evidence>
<proteinExistence type="predicted"/>
<dbReference type="OrthoDB" id="10004661at2759"/>
<gene>
    <name evidence="1" type="ORF">H5410_047717</name>
</gene>
<evidence type="ECO:0000313" key="2">
    <source>
        <dbReference type="Proteomes" id="UP000824120"/>
    </source>
</evidence>
<dbReference type="GO" id="GO:0016881">
    <property type="term" value="F:acid-amino acid ligase activity"/>
    <property type="evidence" value="ECO:0007669"/>
    <property type="project" value="TreeGrafter"/>
</dbReference>
<organism evidence="1 2">
    <name type="scientific">Solanum commersonii</name>
    <name type="common">Commerson's wild potato</name>
    <name type="synonym">Commerson's nightshade</name>
    <dbReference type="NCBI Taxonomy" id="4109"/>
    <lineage>
        <taxon>Eukaryota</taxon>
        <taxon>Viridiplantae</taxon>
        <taxon>Streptophyta</taxon>
        <taxon>Embryophyta</taxon>
        <taxon>Tracheophyta</taxon>
        <taxon>Spermatophyta</taxon>
        <taxon>Magnoliopsida</taxon>
        <taxon>eudicotyledons</taxon>
        <taxon>Gunneridae</taxon>
        <taxon>Pentapetalae</taxon>
        <taxon>asterids</taxon>
        <taxon>lamiids</taxon>
        <taxon>Solanales</taxon>
        <taxon>Solanaceae</taxon>
        <taxon>Solanoideae</taxon>
        <taxon>Solaneae</taxon>
        <taxon>Solanum</taxon>
    </lineage>
</organism>
<accession>A0A9J5XFY7</accession>